<name>A0A1V4SXB4_9CLOT</name>
<dbReference type="Proteomes" id="UP000191448">
    <property type="component" value="Unassembled WGS sequence"/>
</dbReference>
<gene>
    <name evidence="1" type="ORF">CLTHE_12160</name>
</gene>
<proteinExistence type="predicted"/>
<accession>A0A1V4SXB4</accession>
<reference evidence="1 2" key="1">
    <citation type="submission" date="2016-02" db="EMBL/GenBank/DDBJ databases">
        <title>Genome sequence of Clostridium thermobutyricum DSM 4928.</title>
        <authorList>
            <person name="Poehlein A."/>
            <person name="Daniel R."/>
        </authorList>
    </citation>
    <scope>NUCLEOTIDE SEQUENCE [LARGE SCALE GENOMIC DNA]</scope>
    <source>
        <strain evidence="1 2">DSM 4928</strain>
    </source>
</reference>
<dbReference type="OrthoDB" id="1925115at2"/>
<dbReference type="EMBL" id="LTAY01000032">
    <property type="protein sequence ID" value="OPX48393.1"/>
    <property type="molecule type" value="Genomic_DNA"/>
</dbReference>
<evidence type="ECO:0000313" key="2">
    <source>
        <dbReference type="Proteomes" id="UP000191448"/>
    </source>
</evidence>
<sequence>MLYIILIILILGTSGFLIFTYENKISSLKNDLIVLNSTINSLKSRIPNGDTQIKIDFKIPQSKIGVIRHNSMIYLSPDANSLIKKTSIYMEVRILDQAIYNGGTWFYVALPIDRSENSRGWVHKKYFTSFK</sequence>
<dbReference type="AlphaFoldDB" id="A0A1V4SXB4"/>
<evidence type="ECO:0000313" key="1">
    <source>
        <dbReference type="EMBL" id="OPX48393.1"/>
    </source>
</evidence>
<dbReference type="RefSeq" id="WP_080022467.1">
    <property type="nucleotide sequence ID" value="NZ_LTAY01000032.1"/>
</dbReference>
<organism evidence="1 2">
    <name type="scientific">Clostridium thermobutyricum DSM 4928</name>
    <dbReference type="NCBI Taxonomy" id="1121339"/>
    <lineage>
        <taxon>Bacteria</taxon>
        <taxon>Bacillati</taxon>
        <taxon>Bacillota</taxon>
        <taxon>Clostridia</taxon>
        <taxon>Eubacteriales</taxon>
        <taxon>Clostridiaceae</taxon>
        <taxon>Clostridium</taxon>
    </lineage>
</organism>
<protein>
    <submittedName>
        <fullName evidence="1">Uncharacterized protein</fullName>
    </submittedName>
</protein>
<comment type="caution">
    <text evidence="1">The sequence shown here is derived from an EMBL/GenBank/DDBJ whole genome shotgun (WGS) entry which is preliminary data.</text>
</comment>